<accession>A0AAD3DXE1</accession>
<name>A0AAD3DXE1_9CHLO</name>
<dbReference type="Proteomes" id="UP001054857">
    <property type="component" value="Unassembled WGS sequence"/>
</dbReference>
<evidence type="ECO:0000313" key="4">
    <source>
        <dbReference type="EMBL" id="GFR49810.1"/>
    </source>
</evidence>
<feature type="compositionally biased region" description="Low complexity" evidence="1">
    <location>
        <begin position="793"/>
        <end position="804"/>
    </location>
</feature>
<feature type="region of interest" description="Disordered" evidence="1">
    <location>
        <begin position="589"/>
        <end position="647"/>
    </location>
</feature>
<gene>
    <name evidence="4" type="ORF">Agub_g11750</name>
</gene>
<dbReference type="GO" id="GO:0000978">
    <property type="term" value="F:RNA polymerase II cis-regulatory region sequence-specific DNA binding"/>
    <property type="evidence" value="ECO:0007669"/>
    <property type="project" value="TreeGrafter"/>
</dbReference>
<dbReference type="SMART" id="SM00717">
    <property type="entry name" value="SANT"/>
    <property type="match status" value="1"/>
</dbReference>
<proteinExistence type="predicted"/>
<feature type="region of interest" description="Disordered" evidence="1">
    <location>
        <begin position="690"/>
        <end position="709"/>
    </location>
</feature>
<dbReference type="Gene3D" id="1.10.10.60">
    <property type="entry name" value="Homeodomain-like"/>
    <property type="match status" value="1"/>
</dbReference>
<dbReference type="InterPro" id="IPR017930">
    <property type="entry name" value="Myb_dom"/>
</dbReference>
<feature type="domain" description="Myb-like" evidence="2">
    <location>
        <begin position="48"/>
        <end position="98"/>
    </location>
</feature>
<feature type="domain" description="HTH myb-type" evidence="3">
    <location>
        <begin position="48"/>
        <end position="102"/>
    </location>
</feature>
<dbReference type="Pfam" id="PF00249">
    <property type="entry name" value="Myb_DNA-binding"/>
    <property type="match status" value="1"/>
</dbReference>
<dbReference type="PROSITE" id="PS51294">
    <property type="entry name" value="HTH_MYB"/>
    <property type="match status" value="1"/>
</dbReference>
<dbReference type="CDD" id="cd00167">
    <property type="entry name" value="SANT"/>
    <property type="match status" value="1"/>
</dbReference>
<dbReference type="EMBL" id="BMAR01000033">
    <property type="protein sequence ID" value="GFR49810.1"/>
    <property type="molecule type" value="Genomic_DNA"/>
</dbReference>
<evidence type="ECO:0000313" key="5">
    <source>
        <dbReference type="Proteomes" id="UP001054857"/>
    </source>
</evidence>
<keyword evidence="5" id="KW-1185">Reference proteome</keyword>
<feature type="compositionally biased region" description="Low complexity" evidence="1">
    <location>
        <begin position="589"/>
        <end position="603"/>
    </location>
</feature>
<feature type="compositionally biased region" description="Low complexity" evidence="1">
    <location>
        <begin position="624"/>
        <end position="639"/>
    </location>
</feature>
<dbReference type="SUPFAM" id="SSF46689">
    <property type="entry name" value="Homeodomain-like"/>
    <property type="match status" value="1"/>
</dbReference>
<dbReference type="InterPro" id="IPR001005">
    <property type="entry name" value="SANT/Myb"/>
</dbReference>
<feature type="region of interest" description="Disordered" evidence="1">
    <location>
        <begin position="1"/>
        <end position="35"/>
    </location>
</feature>
<dbReference type="PANTHER" id="PTHR45614:SF150">
    <property type="entry name" value="MYB-LIKE DNA-BINDING DOMAIN CONTAINING PROTEIN, EXPRESSED"/>
    <property type="match status" value="1"/>
</dbReference>
<feature type="compositionally biased region" description="Low complexity" evidence="1">
    <location>
        <begin position="9"/>
        <end position="33"/>
    </location>
</feature>
<dbReference type="PROSITE" id="PS50090">
    <property type="entry name" value="MYB_LIKE"/>
    <property type="match status" value="1"/>
</dbReference>
<feature type="compositionally biased region" description="Polar residues" evidence="1">
    <location>
        <begin position="439"/>
        <end position="451"/>
    </location>
</feature>
<reference evidence="4 5" key="1">
    <citation type="journal article" date="2021" name="Sci. Rep.">
        <title>Genome sequencing of the multicellular alga Astrephomene provides insights into convergent evolution of germ-soma differentiation.</title>
        <authorList>
            <person name="Yamashita S."/>
            <person name="Yamamoto K."/>
            <person name="Matsuzaki R."/>
            <person name="Suzuki S."/>
            <person name="Yamaguchi H."/>
            <person name="Hirooka S."/>
            <person name="Minakuchi Y."/>
            <person name="Miyagishima S."/>
            <person name="Kawachi M."/>
            <person name="Toyoda A."/>
            <person name="Nozaki H."/>
        </authorList>
    </citation>
    <scope>NUCLEOTIDE SEQUENCE [LARGE SCALE GENOMIC DNA]</scope>
    <source>
        <strain evidence="4 5">NIES-4017</strain>
    </source>
</reference>
<evidence type="ECO:0000259" key="2">
    <source>
        <dbReference type="PROSITE" id="PS50090"/>
    </source>
</evidence>
<evidence type="ECO:0000259" key="3">
    <source>
        <dbReference type="PROSITE" id="PS51294"/>
    </source>
</evidence>
<dbReference type="InterPro" id="IPR009057">
    <property type="entry name" value="Homeodomain-like_sf"/>
</dbReference>
<dbReference type="InterPro" id="IPR050560">
    <property type="entry name" value="MYB_TF"/>
</dbReference>
<dbReference type="GO" id="GO:0005634">
    <property type="term" value="C:nucleus"/>
    <property type="evidence" value="ECO:0007669"/>
    <property type="project" value="TreeGrafter"/>
</dbReference>
<feature type="compositionally biased region" description="Polar residues" evidence="1">
    <location>
        <begin position="469"/>
        <end position="484"/>
    </location>
</feature>
<dbReference type="AlphaFoldDB" id="A0AAD3DXE1"/>
<dbReference type="GO" id="GO:0000981">
    <property type="term" value="F:DNA-binding transcription factor activity, RNA polymerase II-specific"/>
    <property type="evidence" value="ECO:0007669"/>
    <property type="project" value="TreeGrafter"/>
</dbReference>
<comment type="caution">
    <text evidence="4">The sequence shown here is derived from an EMBL/GenBank/DDBJ whole genome shotgun (WGS) entry which is preliminary data.</text>
</comment>
<dbReference type="PANTHER" id="PTHR45614">
    <property type="entry name" value="MYB PROTEIN-RELATED"/>
    <property type="match status" value="1"/>
</dbReference>
<feature type="region of interest" description="Disordered" evidence="1">
    <location>
        <begin position="793"/>
        <end position="817"/>
    </location>
</feature>
<evidence type="ECO:0000256" key="1">
    <source>
        <dbReference type="SAM" id="MobiDB-lite"/>
    </source>
</evidence>
<feature type="region of interest" description="Disordered" evidence="1">
    <location>
        <begin position="439"/>
        <end position="495"/>
    </location>
</feature>
<organism evidence="4 5">
    <name type="scientific">Astrephomene gubernaculifera</name>
    <dbReference type="NCBI Taxonomy" id="47775"/>
    <lineage>
        <taxon>Eukaryota</taxon>
        <taxon>Viridiplantae</taxon>
        <taxon>Chlorophyta</taxon>
        <taxon>core chlorophytes</taxon>
        <taxon>Chlorophyceae</taxon>
        <taxon>CS clade</taxon>
        <taxon>Chlamydomonadales</taxon>
        <taxon>Astrephomenaceae</taxon>
        <taxon>Astrephomene</taxon>
    </lineage>
</organism>
<protein>
    <submittedName>
        <fullName evidence="4">Uncharacterized protein</fullName>
    </submittedName>
</protein>
<sequence>MEETSNTPDACDASGASSACTSDGSAPRCPVARPRVRRNVSTDALDGRHARSKGPWTLLEEATLSMRHSQLGNRWAAIAKYLPGRTENDVKNMWHSTLRAKTCRRSSLLFTYTRAVKDCCDDPQARRAAYERAQQICNAGAAGLGASGVLPGSGGVASLLGRHPWSSAPGVEQLQSLQQIPSPWQTETAIGSAAQSLIPTDCSLGGTSLTTANHFGGVVVTPVRITANNSGSLLDGCGGGSGFGADSGPISAAATTGCCFRTAAGPPELPSAASVPVGNGSVGGCTTAGTAFPGISVNGGVGGMYGSGLATGLSECQPVSLQSFHCRRLSQPLLPAVRPASTTVAFDACTAVNCKLEDLQPPLKQQRFLSQGTQFYFQQPPVKLETPTAAATNSAAASAAVVAAGSCGGAPGALGGSARSNSSHGYVSRLAKLVLASDTTTANPSGMSSPAQQQQQQQQQRPSLYAEWQRQTQLASPALQSQANRGPAIGSGLTDMTAASAGGGFTEPLQLRFPSSKVAELELDAGMACGGRPMGQGCLEPLPVAVSSRMWVGLGAVSAPATAVGYYPAASEALAEQAWNALQPQLTQQQQQQQQQMKQQHLQSSGYGQPVAGDLPAGQPSLMAAAATTTSQRAAGAGAPDNNNIPRPVSTGYVGTNTMYAPGASCRRPLELGNSAAGAAWDPVFPQLQQQPQPLQQQQQHTQQQQQAQWLLKAEDGGRGGVCGVPSRPASACAGAFDVAGMWDEMEVSEAADSRQQQFASRTGIIDPDEKKSAGAGLLPSFLAPVDLQLSLAPPSASTSSTSSGWHMPGGNNPTAASAAAAATATAAAAGMNCAGGPFQRGQQQPQNNASWLDASSSTGAGTAAAGVWAGVSVSAAPAGGQLGMNSLRLPVATDAAVVMGLEEEDILACLSGL</sequence>
<feature type="region of interest" description="Disordered" evidence="1">
    <location>
        <begin position="748"/>
        <end position="772"/>
    </location>
</feature>